<dbReference type="Gene3D" id="3.40.1350.110">
    <property type="match status" value="1"/>
</dbReference>
<sequence length="72" mass="7858">MPEEAKLSAKFKTFDFFDDATGLAISAKDLHATKLSRLTNPRQIFTTLRGNIDDAAALLDTGSAMSACSHRR</sequence>
<gene>
    <name evidence="2" type="ORF">F9K92_18160</name>
</gene>
<evidence type="ECO:0000259" key="1">
    <source>
        <dbReference type="Pfam" id="PF21111"/>
    </source>
</evidence>
<protein>
    <recommendedName>
        <fullName evidence="1">CdiA toxin EC869-like domain-containing protein</fullName>
    </recommendedName>
</protein>
<feature type="domain" description="CdiA toxin EC869-like" evidence="1">
    <location>
        <begin position="1"/>
        <end position="59"/>
    </location>
</feature>
<dbReference type="AlphaFoldDB" id="A0A7V8CBK7"/>
<evidence type="ECO:0000313" key="2">
    <source>
        <dbReference type="EMBL" id="KAB7627713.1"/>
    </source>
</evidence>
<dbReference type="InterPro" id="IPR033799">
    <property type="entry name" value="CdiA_EC869-like"/>
</dbReference>
<name>A0A7V8CBK7_9GAMM</name>
<accession>A0A7V8CBK7</accession>
<dbReference type="Pfam" id="PF21111">
    <property type="entry name" value="CDI_toxin_EC869_like"/>
    <property type="match status" value="1"/>
</dbReference>
<comment type="caution">
    <text evidence="2">The sequence shown here is derived from an EMBL/GenBank/DDBJ whole genome shotgun (WGS) entry which is preliminary data.</text>
</comment>
<dbReference type="EMBL" id="WELC01000040">
    <property type="protein sequence ID" value="KAB7627713.1"/>
    <property type="molecule type" value="Genomic_DNA"/>
</dbReference>
<organism evidence="2 3">
    <name type="scientific">Stenotrophomonas rhizophila</name>
    <dbReference type="NCBI Taxonomy" id="216778"/>
    <lineage>
        <taxon>Bacteria</taxon>
        <taxon>Pseudomonadati</taxon>
        <taxon>Pseudomonadota</taxon>
        <taxon>Gammaproteobacteria</taxon>
        <taxon>Lysobacterales</taxon>
        <taxon>Lysobacteraceae</taxon>
        <taxon>Stenotrophomonas</taxon>
    </lineage>
</organism>
<dbReference type="Proteomes" id="UP000449004">
    <property type="component" value="Unassembled WGS sequence"/>
</dbReference>
<evidence type="ECO:0000313" key="3">
    <source>
        <dbReference type="Proteomes" id="UP000449004"/>
    </source>
</evidence>
<reference evidence="2 3" key="1">
    <citation type="submission" date="2019-10" db="EMBL/GenBank/DDBJ databases">
        <title>Halotolerant bacteria associated to Saharan-endemic halophytes Stipa tenacissima L. and Atriplex halimus L mitigate salt stress and promote growth of tomato plants.</title>
        <authorList>
            <person name="Dif G."/>
        </authorList>
    </citation>
    <scope>NUCLEOTIDE SEQUENCE [LARGE SCALE GENOMIC DNA]</scope>
    <source>
        <strain evidence="2 3">IS26</strain>
    </source>
</reference>
<proteinExistence type="predicted"/>
<dbReference type="GO" id="GO:0004530">
    <property type="term" value="F:deoxyribonuclease I activity"/>
    <property type="evidence" value="ECO:0007669"/>
    <property type="project" value="InterPro"/>
</dbReference>